<gene>
    <name evidence="2" type="ORF">MM415A01546_0007</name>
    <name evidence="3" type="ORF">MM415B03685_0003</name>
</gene>
<dbReference type="EMBL" id="MT142214">
    <property type="protein sequence ID" value="QJA76253.1"/>
    <property type="molecule type" value="Genomic_DNA"/>
</dbReference>
<name>A0A6M3K1Q5_9ZZZZ</name>
<dbReference type="AlphaFoldDB" id="A0A6M3K1Q5"/>
<protein>
    <submittedName>
        <fullName evidence="2">Uncharacterized protein</fullName>
    </submittedName>
</protein>
<reference evidence="2" key="1">
    <citation type="submission" date="2020-03" db="EMBL/GenBank/DDBJ databases">
        <title>The deep terrestrial virosphere.</title>
        <authorList>
            <person name="Holmfeldt K."/>
            <person name="Nilsson E."/>
            <person name="Simone D."/>
            <person name="Lopez-Fernandez M."/>
            <person name="Wu X."/>
            <person name="de Brujin I."/>
            <person name="Lundin D."/>
            <person name="Andersson A."/>
            <person name="Bertilsson S."/>
            <person name="Dopson M."/>
        </authorList>
    </citation>
    <scope>NUCLEOTIDE SEQUENCE</scope>
    <source>
        <strain evidence="2">MM415A01546</strain>
        <strain evidence="3">MM415B03685</strain>
    </source>
</reference>
<keyword evidence="1" id="KW-1133">Transmembrane helix</keyword>
<organism evidence="2">
    <name type="scientific">viral metagenome</name>
    <dbReference type="NCBI Taxonomy" id="1070528"/>
    <lineage>
        <taxon>unclassified sequences</taxon>
        <taxon>metagenomes</taxon>
        <taxon>organismal metagenomes</taxon>
    </lineage>
</organism>
<keyword evidence="1" id="KW-0812">Transmembrane</keyword>
<evidence type="ECO:0000256" key="1">
    <source>
        <dbReference type="SAM" id="Phobius"/>
    </source>
</evidence>
<accession>A0A6M3K1Q5</accession>
<feature type="transmembrane region" description="Helical" evidence="1">
    <location>
        <begin position="6"/>
        <end position="28"/>
    </location>
</feature>
<proteinExistence type="predicted"/>
<evidence type="ECO:0000313" key="3">
    <source>
        <dbReference type="EMBL" id="QJA94986.1"/>
    </source>
</evidence>
<keyword evidence="1" id="KW-0472">Membrane</keyword>
<sequence length="78" mass="8556">MYELMTVQLVLVIVGGLMVGMFLGLLLASMCAVSGHESDCERCRDRNGLWDWGYMAGMEHDTAVSGMIERIQGKGGEE</sequence>
<evidence type="ECO:0000313" key="2">
    <source>
        <dbReference type="EMBL" id="QJA76253.1"/>
    </source>
</evidence>
<dbReference type="EMBL" id="MT143277">
    <property type="protein sequence ID" value="QJA94986.1"/>
    <property type="molecule type" value="Genomic_DNA"/>
</dbReference>